<dbReference type="Gene3D" id="3.40.50.1820">
    <property type="entry name" value="alpha/beta hydrolase"/>
    <property type="match status" value="2"/>
</dbReference>
<dbReference type="InterPro" id="IPR029058">
    <property type="entry name" value="AB_hydrolase_fold"/>
</dbReference>
<dbReference type="Pfam" id="PF00756">
    <property type="entry name" value="Esterase"/>
    <property type="match status" value="1"/>
</dbReference>
<dbReference type="EMBL" id="JAPFFF010000028">
    <property type="protein sequence ID" value="KAK8847165.1"/>
    <property type="molecule type" value="Genomic_DNA"/>
</dbReference>
<organism evidence="2 3">
    <name type="scientific">Tritrichomonas musculus</name>
    <dbReference type="NCBI Taxonomy" id="1915356"/>
    <lineage>
        <taxon>Eukaryota</taxon>
        <taxon>Metamonada</taxon>
        <taxon>Parabasalia</taxon>
        <taxon>Tritrichomonadida</taxon>
        <taxon>Tritrichomonadidae</taxon>
        <taxon>Tritrichomonas</taxon>
    </lineage>
</organism>
<dbReference type="Proteomes" id="UP001470230">
    <property type="component" value="Unassembled WGS sequence"/>
</dbReference>
<dbReference type="InterPro" id="IPR050583">
    <property type="entry name" value="Mycobacterial_A85_antigen"/>
</dbReference>
<proteinExistence type="predicted"/>
<dbReference type="Pfam" id="PF00326">
    <property type="entry name" value="Peptidase_S9"/>
    <property type="match status" value="1"/>
</dbReference>
<evidence type="ECO:0000313" key="3">
    <source>
        <dbReference type="Proteomes" id="UP001470230"/>
    </source>
</evidence>
<feature type="domain" description="Peptidase S9 prolyl oligopeptidase catalytic" evidence="1">
    <location>
        <begin position="105"/>
        <end position="166"/>
    </location>
</feature>
<dbReference type="PANTHER" id="PTHR48098">
    <property type="entry name" value="ENTEROCHELIN ESTERASE-RELATED"/>
    <property type="match status" value="1"/>
</dbReference>
<dbReference type="SUPFAM" id="SSF53474">
    <property type="entry name" value="alpha/beta-Hydrolases"/>
    <property type="match status" value="2"/>
</dbReference>
<sequence length="566" mass="64312">MQSTKLNQQQKNISADATITEGTEKYRGFIIDNILHSPTNDDIHYCVYFPDDYDGSIAYALYVTLPGYNGLYFQGVAANLKTEEFGFEAQKYNEKMIILAPQLSDWSSKSSTQTIELTEYFLSHYKIDKNNVYINGYSGGGETLSLILSDRPDLYTAALICASQWDGNYNKIVDSKTPVYFVIGENDEYYGSQPFKTAYSSIHQKYVEKNVPESEISELLILDVKNSKYYTDKGALNQHGASHLIARDSEIMQWLFNHRKSGNTNEEDWQKISRIIPDNVELIPNNYYSAASNQGRLERLTYLTYESISYSSKSKILNKTCYVYLPYGYTEEKRYNIFYLMHGGWSNERTYLGTPESPNGFKNVIDHAIQDGKMREMIIVCPTYNNESPEDSGNYGLAQTLTNNYHNELLNDLMPAVEGKYRTYSKGTSPSDFKDSRNHRGFAGFSMGSVCTWRTFQYCLEYFRYFITSSGGITSSGSFMDSIVTGFGLCPGDFFIRAFSGTNDFAYSGFTSQINAMLNSPGKNFIQATSELDGNLAYRVLNGASHDGGSANIYMYNGFIWFWNYE</sequence>
<dbReference type="InterPro" id="IPR000801">
    <property type="entry name" value="Esterase-like"/>
</dbReference>
<accession>A0ABR2HH74</accession>
<reference evidence="2 3" key="1">
    <citation type="submission" date="2024-04" db="EMBL/GenBank/DDBJ databases">
        <title>Tritrichomonas musculus Genome.</title>
        <authorList>
            <person name="Alves-Ferreira E."/>
            <person name="Grigg M."/>
            <person name="Lorenzi H."/>
            <person name="Galac M."/>
        </authorList>
    </citation>
    <scope>NUCLEOTIDE SEQUENCE [LARGE SCALE GENOMIC DNA]</scope>
    <source>
        <strain evidence="2 3">EAF2021</strain>
    </source>
</reference>
<gene>
    <name evidence="2" type="ORF">M9Y10_019748</name>
</gene>
<keyword evidence="3" id="KW-1185">Reference proteome</keyword>
<evidence type="ECO:0000313" key="2">
    <source>
        <dbReference type="EMBL" id="KAK8847165.1"/>
    </source>
</evidence>
<dbReference type="PANTHER" id="PTHR48098:SF1">
    <property type="entry name" value="DIACYLGLYCEROL ACYLTRANSFERASE_MYCOLYLTRANSFERASE AG85A"/>
    <property type="match status" value="1"/>
</dbReference>
<dbReference type="InterPro" id="IPR001375">
    <property type="entry name" value="Peptidase_S9_cat"/>
</dbReference>
<evidence type="ECO:0000259" key="1">
    <source>
        <dbReference type="Pfam" id="PF00326"/>
    </source>
</evidence>
<protein>
    <recommendedName>
        <fullName evidence="1">Peptidase S9 prolyl oligopeptidase catalytic domain-containing protein</fullName>
    </recommendedName>
</protein>
<name>A0ABR2HH74_9EUKA</name>
<comment type="caution">
    <text evidence="2">The sequence shown here is derived from an EMBL/GenBank/DDBJ whole genome shotgun (WGS) entry which is preliminary data.</text>
</comment>